<name>A0A6S7AWQ9_9BURK</name>
<dbReference type="EMBL" id="CADIKM010000001">
    <property type="protein sequence ID" value="CAB3775967.1"/>
    <property type="molecule type" value="Genomic_DNA"/>
</dbReference>
<dbReference type="InterPro" id="IPR011034">
    <property type="entry name" value="Formyl_transferase-like_C_sf"/>
</dbReference>
<evidence type="ECO:0000259" key="1">
    <source>
        <dbReference type="Pfam" id="PF00551"/>
    </source>
</evidence>
<dbReference type="AlphaFoldDB" id="A0A6S7AWQ9"/>
<dbReference type="InterPro" id="IPR002376">
    <property type="entry name" value="Formyl_transf_N"/>
</dbReference>
<feature type="domain" description="Formyl transferase N-terminal" evidence="1">
    <location>
        <begin position="94"/>
        <end position="165"/>
    </location>
</feature>
<gene>
    <name evidence="2" type="primary">fmt_1</name>
    <name evidence="2" type="ORF">LMG28138_00053</name>
</gene>
<dbReference type="Pfam" id="PF00551">
    <property type="entry name" value="Formyl_trans_N"/>
    <property type="match status" value="1"/>
</dbReference>
<dbReference type="EC" id="2.1.2.9" evidence="2"/>
<dbReference type="Proteomes" id="UP000494115">
    <property type="component" value="Unassembled WGS sequence"/>
</dbReference>
<dbReference type="PANTHER" id="PTHR11138">
    <property type="entry name" value="METHIONYL-TRNA FORMYLTRANSFERASE"/>
    <property type="match status" value="1"/>
</dbReference>
<dbReference type="SUPFAM" id="SSF50486">
    <property type="entry name" value="FMT C-terminal domain-like"/>
    <property type="match status" value="1"/>
</dbReference>
<keyword evidence="3" id="KW-1185">Reference proteome</keyword>
<dbReference type="RefSeq" id="WP_175102633.1">
    <property type="nucleotide sequence ID" value="NZ_CADIKM010000001.1"/>
</dbReference>
<proteinExistence type="predicted"/>
<sequence length="285" mass="31665">MRFAIATIDRYQIVLEAFLQAGWSPVKVFSTTLLSPYDSNAELLARAEALSVPVQLSPIRAADFVELGELGCEALVVAGHPWRIGEWRNDLSYAINFHPSPLPEARGPYPQMRAILEQRREWAVSCHKLDAAFDTGDVLAQHHFPMHAAESHETLDLKIQLATAQLAARVAADLPSLWSDAAPQQGGTYWPYMTEAERTLDLTLPVEPLLRTVRAFGLTECMARVGGGMVFVRRAEGWIQPHRIAPGTLVHRSGERLLIAVADGFVALLEWSPLSPEMRRSQARK</sequence>
<dbReference type="Gene3D" id="3.40.50.12230">
    <property type="match status" value="1"/>
</dbReference>
<dbReference type="PANTHER" id="PTHR11138:SF5">
    <property type="entry name" value="METHIONYL-TRNA FORMYLTRANSFERASE, MITOCHONDRIAL"/>
    <property type="match status" value="1"/>
</dbReference>
<dbReference type="GO" id="GO:0004479">
    <property type="term" value="F:methionyl-tRNA formyltransferase activity"/>
    <property type="evidence" value="ECO:0007669"/>
    <property type="project" value="UniProtKB-EC"/>
</dbReference>
<organism evidence="2 3">
    <name type="scientific">Pararobbsia alpina</name>
    <dbReference type="NCBI Taxonomy" id="621374"/>
    <lineage>
        <taxon>Bacteria</taxon>
        <taxon>Pseudomonadati</taxon>
        <taxon>Pseudomonadota</taxon>
        <taxon>Betaproteobacteria</taxon>
        <taxon>Burkholderiales</taxon>
        <taxon>Burkholderiaceae</taxon>
        <taxon>Pararobbsia</taxon>
    </lineage>
</organism>
<dbReference type="SUPFAM" id="SSF53328">
    <property type="entry name" value="Formyltransferase"/>
    <property type="match status" value="1"/>
</dbReference>
<accession>A0A6S7AWQ9</accession>
<evidence type="ECO:0000313" key="3">
    <source>
        <dbReference type="Proteomes" id="UP000494115"/>
    </source>
</evidence>
<keyword evidence="2" id="KW-0808">Transferase</keyword>
<protein>
    <submittedName>
        <fullName evidence="2">Methionyl-tRNA formyltransferase</fullName>
        <ecNumber evidence="2">2.1.2.9</ecNumber>
    </submittedName>
</protein>
<dbReference type="InterPro" id="IPR036477">
    <property type="entry name" value="Formyl_transf_N_sf"/>
</dbReference>
<evidence type="ECO:0000313" key="2">
    <source>
        <dbReference type="EMBL" id="CAB3775967.1"/>
    </source>
</evidence>
<reference evidence="2 3" key="1">
    <citation type="submission" date="2020-04" db="EMBL/GenBank/DDBJ databases">
        <authorList>
            <person name="De Canck E."/>
        </authorList>
    </citation>
    <scope>NUCLEOTIDE SEQUENCE [LARGE SCALE GENOMIC DNA]</scope>
    <source>
        <strain evidence="2 3">LMG 28138</strain>
    </source>
</reference>